<dbReference type="HOGENOM" id="CLU_023205_0_3_1"/>
<dbReference type="InterPro" id="IPR020471">
    <property type="entry name" value="AKR"/>
</dbReference>
<evidence type="ECO:0000256" key="4">
    <source>
        <dbReference type="PIRSR" id="PIRSR000097-3"/>
    </source>
</evidence>
<dbReference type="Proteomes" id="UP000027195">
    <property type="component" value="Unassembled WGS sequence"/>
</dbReference>
<dbReference type="InterPro" id="IPR036812">
    <property type="entry name" value="NAD(P)_OxRdtase_dom_sf"/>
</dbReference>
<keyword evidence="7" id="KW-1185">Reference proteome</keyword>
<dbReference type="PRINTS" id="PR00069">
    <property type="entry name" value="ALDKETRDTASE"/>
</dbReference>
<dbReference type="InterPro" id="IPR018170">
    <property type="entry name" value="Aldo/ket_reductase_CS"/>
</dbReference>
<evidence type="ECO:0000313" key="6">
    <source>
        <dbReference type="EMBL" id="KDQ06244.1"/>
    </source>
</evidence>
<evidence type="ECO:0000256" key="1">
    <source>
        <dbReference type="ARBA" id="ARBA00023002"/>
    </source>
</evidence>
<dbReference type="InterPro" id="IPR044494">
    <property type="entry name" value="AKR3C2/3"/>
</dbReference>
<evidence type="ECO:0000256" key="3">
    <source>
        <dbReference type="PIRSR" id="PIRSR000097-2"/>
    </source>
</evidence>
<accession>A0A067LT46</accession>
<dbReference type="FunFam" id="3.20.20.100:FF:000002">
    <property type="entry name" value="2,5-diketo-D-gluconic acid reductase A"/>
    <property type="match status" value="1"/>
</dbReference>
<dbReference type="PROSITE" id="PS00062">
    <property type="entry name" value="ALDOKETO_REDUCTASE_2"/>
    <property type="match status" value="1"/>
</dbReference>
<evidence type="ECO:0000313" key="7">
    <source>
        <dbReference type="Proteomes" id="UP000027195"/>
    </source>
</evidence>
<dbReference type="SUPFAM" id="SSF51430">
    <property type="entry name" value="NAD(P)-linked oxidoreductase"/>
    <property type="match status" value="1"/>
</dbReference>
<dbReference type="CDD" id="cd19120">
    <property type="entry name" value="AKR_AKR3C2-3"/>
    <property type="match status" value="1"/>
</dbReference>
<dbReference type="PANTHER" id="PTHR11732">
    <property type="entry name" value="ALDO/KETO REDUCTASE"/>
    <property type="match status" value="1"/>
</dbReference>
<dbReference type="GO" id="GO:0016652">
    <property type="term" value="F:oxidoreductase activity, acting on NAD(P)H as acceptor"/>
    <property type="evidence" value="ECO:0007669"/>
    <property type="project" value="InterPro"/>
</dbReference>
<evidence type="ECO:0000256" key="2">
    <source>
        <dbReference type="PIRSR" id="PIRSR000097-1"/>
    </source>
</evidence>
<dbReference type="Gene3D" id="3.20.20.100">
    <property type="entry name" value="NADP-dependent oxidoreductase domain"/>
    <property type="match status" value="1"/>
</dbReference>
<feature type="active site" description="Proton donor" evidence="2">
    <location>
        <position position="55"/>
    </location>
</feature>
<dbReference type="AlphaFoldDB" id="A0A067LT46"/>
<dbReference type="GO" id="GO:0016616">
    <property type="term" value="F:oxidoreductase activity, acting on the CH-OH group of donors, NAD or NADP as acceptor"/>
    <property type="evidence" value="ECO:0007669"/>
    <property type="project" value="UniProtKB-ARBA"/>
</dbReference>
<reference evidence="7" key="1">
    <citation type="journal article" date="2014" name="Proc. Natl. Acad. Sci. U.S.A.">
        <title>Extensive sampling of basidiomycete genomes demonstrates inadequacy of the white-rot/brown-rot paradigm for wood decay fungi.</title>
        <authorList>
            <person name="Riley R."/>
            <person name="Salamov A.A."/>
            <person name="Brown D.W."/>
            <person name="Nagy L.G."/>
            <person name="Floudas D."/>
            <person name="Held B.W."/>
            <person name="Levasseur A."/>
            <person name="Lombard V."/>
            <person name="Morin E."/>
            <person name="Otillar R."/>
            <person name="Lindquist E.A."/>
            <person name="Sun H."/>
            <person name="LaButti K.M."/>
            <person name="Schmutz J."/>
            <person name="Jabbour D."/>
            <person name="Luo H."/>
            <person name="Baker S.E."/>
            <person name="Pisabarro A.G."/>
            <person name="Walton J.D."/>
            <person name="Blanchette R.A."/>
            <person name="Henrissat B."/>
            <person name="Martin F."/>
            <person name="Cullen D."/>
            <person name="Hibbett D.S."/>
            <person name="Grigoriev I.V."/>
        </authorList>
    </citation>
    <scope>NUCLEOTIDE SEQUENCE [LARGE SCALE GENOMIC DNA]</scope>
    <source>
        <strain evidence="7">FD-172 SS1</strain>
    </source>
</reference>
<feature type="site" description="Lowers pKa of active site Tyr" evidence="4">
    <location>
        <position position="81"/>
    </location>
</feature>
<evidence type="ECO:0000259" key="5">
    <source>
        <dbReference type="Pfam" id="PF00248"/>
    </source>
</evidence>
<dbReference type="OrthoDB" id="416253at2759"/>
<protein>
    <recommendedName>
        <fullName evidence="5">NADP-dependent oxidoreductase domain-containing protein</fullName>
    </recommendedName>
</protein>
<dbReference type="PIRSF" id="PIRSF000097">
    <property type="entry name" value="AKR"/>
    <property type="match status" value="1"/>
</dbReference>
<name>A0A067LT46_BOTB1</name>
<dbReference type="InParanoid" id="A0A067LT46"/>
<proteinExistence type="predicted"/>
<keyword evidence="1" id="KW-0560">Oxidoreductase</keyword>
<gene>
    <name evidence="6" type="ORF">BOTBODRAFT_193141</name>
</gene>
<sequence>MSAPFYTFANGDKIPAIAFGAGRIEPKNEYWPHFEAKIKAAIRNGYRHIDTAEIYQTDLEVGNALKAFPEIPRSEFFITSKVSNHGGIKNRDIEGSLKKTLKELGTDYVDLYLIHAPFLDPAGLTLEEAWAELEALKAKGLTRHIGVSNFRPQTIEKILRIAKEKPEVNQIEIHPYNVEQDTIDFDKKHGILTAGYSPLRALGHNTSGTLAPLLESIATKHSVTPAQVLLKWQIQQGFQVVTSSNNEDRQRTQLELGFTLDESDIKAITEEGAKNPIRFFG</sequence>
<dbReference type="EMBL" id="KL198146">
    <property type="protein sequence ID" value="KDQ06244.1"/>
    <property type="molecule type" value="Genomic_DNA"/>
</dbReference>
<dbReference type="InterPro" id="IPR023210">
    <property type="entry name" value="NADP_OxRdtase_dom"/>
</dbReference>
<feature type="binding site" evidence="3">
    <location>
        <position position="115"/>
    </location>
    <ligand>
        <name>substrate</name>
    </ligand>
</feature>
<feature type="domain" description="NADP-dependent oxidoreductase" evidence="5">
    <location>
        <begin position="17"/>
        <end position="270"/>
    </location>
</feature>
<dbReference type="STRING" id="930990.A0A067LT46"/>
<organism evidence="6 7">
    <name type="scientific">Botryobasidium botryosum (strain FD-172 SS1)</name>
    <dbReference type="NCBI Taxonomy" id="930990"/>
    <lineage>
        <taxon>Eukaryota</taxon>
        <taxon>Fungi</taxon>
        <taxon>Dikarya</taxon>
        <taxon>Basidiomycota</taxon>
        <taxon>Agaricomycotina</taxon>
        <taxon>Agaricomycetes</taxon>
        <taxon>Cantharellales</taxon>
        <taxon>Botryobasidiaceae</taxon>
        <taxon>Botryobasidium</taxon>
    </lineage>
</organism>
<dbReference type="Pfam" id="PF00248">
    <property type="entry name" value="Aldo_ket_red"/>
    <property type="match status" value="1"/>
</dbReference>